<evidence type="ECO:0000256" key="8">
    <source>
        <dbReference type="ARBA" id="ARBA00023242"/>
    </source>
</evidence>
<dbReference type="InterPro" id="IPR001628">
    <property type="entry name" value="Znf_hrmn_rcpt"/>
</dbReference>
<evidence type="ECO:0000256" key="3">
    <source>
        <dbReference type="ARBA" id="ARBA00022833"/>
    </source>
</evidence>
<dbReference type="InterPro" id="IPR035500">
    <property type="entry name" value="NHR-like_dom_sf"/>
</dbReference>
<dbReference type="Gene3D" id="1.10.565.10">
    <property type="entry name" value="Retinoid X Receptor"/>
    <property type="match status" value="1"/>
</dbReference>
<keyword evidence="7" id="KW-0675">Receptor</keyword>
<dbReference type="GO" id="GO:0045944">
    <property type="term" value="P:positive regulation of transcription by RNA polymerase II"/>
    <property type="evidence" value="ECO:0007669"/>
    <property type="project" value="TreeGrafter"/>
</dbReference>
<dbReference type="EMBL" id="CAJOBD010010579">
    <property type="protein sequence ID" value="CAF4154802.1"/>
    <property type="molecule type" value="Genomic_DNA"/>
</dbReference>
<evidence type="ECO:0000256" key="2">
    <source>
        <dbReference type="ARBA" id="ARBA00022771"/>
    </source>
</evidence>
<evidence type="ECO:0000256" key="5">
    <source>
        <dbReference type="ARBA" id="ARBA00023125"/>
    </source>
</evidence>
<keyword evidence="1" id="KW-0479">Metal-binding</keyword>
<keyword evidence="3" id="KW-0862">Zinc</keyword>
<evidence type="ECO:0000256" key="1">
    <source>
        <dbReference type="ARBA" id="ARBA00022723"/>
    </source>
</evidence>
<dbReference type="Proteomes" id="UP000663836">
    <property type="component" value="Unassembled WGS sequence"/>
</dbReference>
<evidence type="ECO:0000313" key="12">
    <source>
        <dbReference type="Proteomes" id="UP000663836"/>
    </source>
</evidence>
<dbReference type="PANTHER" id="PTHR24082">
    <property type="entry name" value="NUCLEAR HORMONE RECEPTOR"/>
    <property type="match status" value="1"/>
</dbReference>
<dbReference type="Gene3D" id="3.30.50.10">
    <property type="entry name" value="Erythroid Transcription Factor GATA-1, subunit A"/>
    <property type="match status" value="1"/>
</dbReference>
<feature type="compositionally biased region" description="Low complexity" evidence="9">
    <location>
        <begin position="129"/>
        <end position="148"/>
    </location>
</feature>
<dbReference type="GO" id="GO:0000122">
    <property type="term" value="P:negative regulation of transcription by RNA polymerase II"/>
    <property type="evidence" value="ECO:0007669"/>
    <property type="project" value="TreeGrafter"/>
</dbReference>
<evidence type="ECO:0000256" key="7">
    <source>
        <dbReference type="ARBA" id="ARBA00023170"/>
    </source>
</evidence>
<dbReference type="Pfam" id="PF00105">
    <property type="entry name" value="zf-C4"/>
    <property type="match status" value="1"/>
</dbReference>
<accession>A0A819YCY5</accession>
<feature type="domain" description="Nuclear receptor" evidence="10">
    <location>
        <begin position="232"/>
        <end position="309"/>
    </location>
</feature>
<evidence type="ECO:0000259" key="10">
    <source>
        <dbReference type="PROSITE" id="PS51030"/>
    </source>
</evidence>
<dbReference type="SUPFAM" id="SSF57716">
    <property type="entry name" value="Glucocorticoid receptor-like (DNA-binding domain)"/>
    <property type="match status" value="1"/>
</dbReference>
<keyword evidence="8" id="KW-0539">Nucleus</keyword>
<dbReference type="GO" id="GO:0008270">
    <property type="term" value="F:zinc ion binding"/>
    <property type="evidence" value="ECO:0007669"/>
    <property type="project" value="UniProtKB-KW"/>
</dbReference>
<name>A0A819YCY5_9BILA</name>
<organism evidence="11 12">
    <name type="scientific">Rotaria sordida</name>
    <dbReference type="NCBI Taxonomy" id="392033"/>
    <lineage>
        <taxon>Eukaryota</taxon>
        <taxon>Metazoa</taxon>
        <taxon>Spiralia</taxon>
        <taxon>Gnathifera</taxon>
        <taxon>Rotifera</taxon>
        <taxon>Eurotatoria</taxon>
        <taxon>Bdelloidea</taxon>
        <taxon>Philodinida</taxon>
        <taxon>Philodinidae</taxon>
        <taxon>Rotaria</taxon>
    </lineage>
</organism>
<dbReference type="SMART" id="SM00399">
    <property type="entry name" value="ZnF_C4"/>
    <property type="match status" value="1"/>
</dbReference>
<keyword evidence="4" id="KW-0805">Transcription regulation</keyword>
<dbReference type="GO" id="GO:0000978">
    <property type="term" value="F:RNA polymerase II cis-regulatory region sequence-specific DNA binding"/>
    <property type="evidence" value="ECO:0007669"/>
    <property type="project" value="TreeGrafter"/>
</dbReference>
<keyword evidence="2" id="KW-0863">Zinc-finger</keyword>
<keyword evidence="5" id="KW-0238">DNA-binding</keyword>
<dbReference type="GO" id="GO:0004879">
    <property type="term" value="F:nuclear receptor activity"/>
    <property type="evidence" value="ECO:0007669"/>
    <property type="project" value="TreeGrafter"/>
</dbReference>
<proteinExistence type="predicted"/>
<dbReference type="InterPro" id="IPR013088">
    <property type="entry name" value="Znf_NHR/GATA"/>
</dbReference>
<protein>
    <recommendedName>
        <fullName evidence="10">Nuclear receptor domain-containing protein</fullName>
    </recommendedName>
</protein>
<dbReference type="PANTHER" id="PTHR24082:SF283">
    <property type="entry name" value="NUCLEAR HORMONE RECEPTOR HR96"/>
    <property type="match status" value="1"/>
</dbReference>
<feature type="region of interest" description="Disordered" evidence="9">
    <location>
        <begin position="128"/>
        <end position="161"/>
    </location>
</feature>
<dbReference type="PROSITE" id="PS00031">
    <property type="entry name" value="NUCLEAR_REC_DBD_1"/>
    <property type="match status" value="1"/>
</dbReference>
<dbReference type="AlphaFoldDB" id="A0A819YCY5"/>
<evidence type="ECO:0000256" key="9">
    <source>
        <dbReference type="SAM" id="MobiDB-lite"/>
    </source>
</evidence>
<comment type="caution">
    <text evidence="11">The sequence shown here is derived from an EMBL/GenBank/DDBJ whole genome shotgun (WGS) entry which is preliminary data.</text>
</comment>
<evidence type="ECO:0000256" key="6">
    <source>
        <dbReference type="ARBA" id="ARBA00023163"/>
    </source>
</evidence>
<dbReference type="GO" id="GO:0030154">
    <property type="term" value="P:cell differentiation"/>
    <property type="evidence" value="ECO:0007669"/>
    <property type="project" value="TreeGrafter"/>
</dbReference>
<dbReference type="InterPro" id="IPR050234">
    <property type="entry name" value="Nuclear_hormone_rcpt_NR1"/>
</dbReference>
<evidence type="ECO:0000256" key="4">
    <source>
        <dbReference type="ARBA" id="ARBA00023015"/>
    </source>
</evidence>
<evidence type="ECO:0000313" key="11">
    <source>
        <dbReference type="EMBL" id="CAF4154802.1"/>
    </source>
</evidence>
<dbReference type="PRINTS" id="PR00047">
    <property type="entry name" value="STROIDFINGER"/>
</dbReference>
<keyword evidence="6" id="KW-0804">Transcription</keyword>
<sequence>MSSTNTTTVKDKFTFIVQYIQVIVEKHGFIKAQDLTNPSDSEFTSDYTWSCHYQYNNIDIEINAQRKKNKMFLTLQQKPNTTLRKQTTIDMDEHIQIVGDKLKFNKQEKLDLSLNMLINGFKDVITNTSSGGNDNQLSSQQQQSLPPMMHDPPPPDHHPHMDEDIIQRFISNETENTRIINLDDKKLINSTENLHHSSNVKSNNDNQVNKRALESNINNEGKSIKVRKKWIDTVCAICGNQGIGYNYNVLTCASCKTFFRRNLNEDVDKLQCLTGQGQCSISHEIRRKCQKCRLKRCFSMGMKHNFVKNNKKTQDIEENLNISLVSSFNEIDQLLMNENNIIDSKIISDTLFSQLSVEDWITIQNIQSSFKFFCEIPLEENSSLMDLSDHTSALISWSYVGSKNAMCFINFFRHMKQFEELNNDDRFILIKYNLFSIFLSSKGYYYKRTSCNYSAKVWQKEDENNRRFLSLCDSSSYDLNKFEDLTKCLIELTERDPIIISLLSTILMFSPGISMNENEPLLKDSLTINRIQCYFTKILWNYLLDKLDELQAYKYFIQLFILILKIQLRTKELRQFFQHQYSITNTKDKVAPLMQTILHFP</sequence>
<gene>
    <name evidence="11" type="ORF">JBS370_LOCUS34177</name>
</gene>
<reference evidence="11" key="1">
    <citation type="submission" date="2021-02" db="EMBL/GenBank/DDBJ databases">
        <authorList>
            <person name="Nowell W R."/>
        </authorList>
    </citation>
    <scope>NUCLEOTIDE SEQUENCE</scope>
</reference>
<dbReference type="SUPFAM" id="SSF48508">
    <property type="entry name" value="Nuclear receptor ligand-binding domain"/>
    <property type="match status" value="1"/>
</dbReference>
<dbReference type="PROSITE" id="PS51030">
    <property type="entry name" value="NUCLEAR_REC_DBD_2"/>
    <property type="match status" value="1"/>
</dbReference>